<evidence type="ECO:0000256" key="5">
    <source>
        <dbReference type="ARBA" id="ARBA00025050"/>
    </source>
</evidence>
<dbReference type="InterPro" id="IPR023584">
    <property type="entry name" value="Ribosome_recyc_fac_dom"/>
</dbReference>
<keyword evidence="4 6" id="KW-0648">Protein biosynthesis</keyword>
<evidence type="ECO:0000313" key="9">
    <source>
        <dbReference type="EMBL" id="HIW79821.1"/>
    </source>
</evidence>
<dbReference type="InterPro" id="IPR036191">
    <property type="entry name" value="RRF_sf"/>
</dbReference>
<protein>
    <recommendedName>
        <fullName evidence="6">Ribosome-recycling factor</fullName>
        <shortName evidence="6">RRF</shortName>
    </recommendedName>
    <alternativeName>
        <fullName evidence="6">Ribosome-releasing factor</fullName>
    </alternativeName>
</protein>
<reference evidence="9" key="2">
    <citation type="submission" date="2021-04" db="EMBL/GenBank/DDBJ databases">
        <authorList>
            <person name="Gilroy R."/>
        </authorList>
    </citation>
    <scope>NUCLEOTIDE SEQUENCE</scope>
    <source>
        <strain evidence="9">ChiSxjej5B17-1746</strain>
    </source>
</reference>
<comment type="subcellular location">
    <subcellularLocation>
        <location evidence="1 6">Cytoplasm</location>
    </subcellularLocation>
</comment>
<feature type="domain" description="Ribosome recycling factor" evidence="8">
    <location>
        <begin position="21"/>
        <end position="184"/>
    </location>
</feature>
<name>A0A9D1R192_9BACT</name>
<evidence type="ECO:0000259" key="8">
    <source>
        <dbReference type="Pfam" id="PF01765"/>
    </source>
</evidence>
<gene>
    <name evidence="6 9" type="primary">frr</name>
    <name evidence="9" type="ORF">H9874_11875</name>
</gene>
<dbReference type="Proteomes" id="UP000824264">
    <property type="component" value="Unassembled WGS sequence"/>
</dbReference>
<dbReference type="GO" id="GO:0005829">
    <property type="term" value="C:cytosol"/>
    <property type="evidence" value="ECO:0007669"/>
    <property type="project" value="GOC"/>
</dbReference>
<comment type="function">
    <text evidence="5 6">Responsible for the release of ribosomes from messenger RNA at the termination of protein biosynthesis. May increase the efficiency of translation by recycling ribosomes from one round of translation to another.</text>
</comment>
<dbReference type="GO" id="GO:0002184">
    <property type="term" value="P:cytoplasmic translational termination"/>
    <property type="evidence" value="ECO:0007669"/>
    <property type="project" value="TreeGrafter"/>
</dbReference>
<organism evidence="9 10">
    <name type="scientific">Candidatus Bilophila faecipullorum</name>
    <dbReference type="NCBI Taxonomy" id="2838482"/>
    <lineage>
        <taxon>Bacteria</taxon>
        <taxon>Pseudomonadati</taxon>
        <taxon>Thermodesulfobacteriota</taxon>
        <taxon>Desulfovibrionia</taxon>
        <taxon>Desulfovibrionales</taxon>
        <taxon>Desulfovibrionaceae</taxon>
        <taxon>Bilophila</taxon>
    </lineage>
</organism>
<dbReference type="EMBL" id="DXGI01000446">
    <property type="protein sequence ID" value="HIW79821.1"/>
    <property type="molecule type" value="Genomic_DNA"/>
</dbReference>
<dbReference type="Pfam" id="PF01765">
    <property type="entry name" value="RRF"/>
    <property type="match status" value="1"/>
</dbReference>
<dbReference type="HAMAP" id="MF_00040">
    <property type="entry name" value="RRF"/>
    <property type="match status" value="1"/>
</dbReference>
<evidence type="ECO:0000313" key="10">
    <source>
        <dbReference type="Proteomes" id="UP000824264"/>
    </source>
</evidence>
<dbReference type="Gene3D" id="3.30.1360.40">
    <property type="match status" value="1"/>
</dbReference>
<feature type="coiled-coil region" evidence="7">
    <location>
        <begin position="126"/>
        <end position="167"/>
    </location>
</feature>
<sequence>MDKETVLLDSEERMEKAIATLEREFGRLRTGRASTNLVDNIKVDYYGTPTPISQLASVAVPDSRTITIQPWDRGAFGGVEKAILKSDLGLTPVNDGKIIRISIPPLTEERRKELGKVARKYGEEAKVAVRNVRRDANDQLKKLEKDKAISEDELKKATDDVQKLTDKFVAKVDEKCQAKEKEIMDL</sequence>
<reference evidence="9" key="1">
    <citation type="journal article" date="2021" name="PeerJ">
        <title>Extensive microbial diversity within the chicken gut microbiome revealed by metagenomics and culture.</title>
        <authorList>
            <person name="Gilroy R."/>
            <person name="Ravi A."/>
            <person name="Getino M."/>
            <person name="Pursley I."/>
            <person name="Horton D.L."/>
            <person name="Alikhan N.F."/>
            <person name="Baker D."/>
            <person name="Gharbi K."/>
            <person name="Hall N."/>
            <person name="Watson M."/>
            <person name="Adriaenssens E.M."/>
            <person name="Foster-Nyarko E."/>
            <person name="Jarju S."/>
            <person name="Secka A."/>
            <person name="Antonio M."/>
            <person name="Oren A."/>
            <person name="Chaudhuri R.R."/>
            <person name="La Ragione R."/>
            <person name="Hildebrand F."/>
            <person name="Pallen M.J."/>
        </authorList>
    </citation>
    <scope>NUCLEOTIDE SEQUENCE</scope>
    <source>
        <strain evidence="9">ChiSxjej5B17-1746</strain>
    </source>
</reference>
<evidence type="ECO:0000256" key="3">
    <source>
        <dbReference type="ARBA" id="ARBA00022490"/>
    </source>
</evidence>
<dbReference type="PANTHER" id="PTHR20982">
    <property type="entry name" value="RIBOSOME RECYCLING FACTOR"/>
    <property type="match status" value="1"/>
</dbReference>
<dbReference type="FunFam" id="1.10.132.20:FF:000001">
    <property type="entry name" value="Ribosome-recycling factor"/>
    <property type="match status" value="1"/>
</dbReference>
<dbReference type="NCBIfam" id="TIGR00496">
    <property type="entry name" value="frr"/>
    <property type="match status" value="1"/>
</dbReference>
<comment type="similarity">
    <text evidence="2 6">Belongs to the RRF family.</text>
</comment>
<proteinExistence type="inferred from homology"/>
<dbReference type="GO" id="GO:0043023">
    <property type="term" value="F:ribosomal large subunit binding"/>
    <property type="evidence" value="ECO:0007669"/>
    <property type="project" value="TreeGrafter"/>
</dbReference>
<evidence type="ECO:0000256" key="1">
    <source>
        <dbReference type="ARBA" id="ARBA00004496"/>
    </source>
</evidence>
<keyword evidence="3 6" id="KW-0963">Cytoplasm</keyword>
<keyword evidence="7" id="KW-0175">Coiled coil</keyword>
<comment type="caution">
    <text evidence="9">The sequence shown here is derived from an EMBL/GenBank/DDBJ whole genome shotgun (WGS) entry which is preliminary data.</text>
</comment>
<dbReference type="FunFam" id="3.30.1360.40:FF:000001">
    <property type="entry name" value="Ribosome-recycling factor"/>
    <property type="match status" value="1"/>
</dbReference>
<evidence type="ECO:0000256" key="7">
    <source>
        <dbReference type="SAM" id="Coils"/>
    </source>
</evidence>
<dbReference type="SUPFAM" id="SSF55194">
    <property type="entry name" value="Ribosome recycling factor, RRF"/>
    <property type="match status" value="1"/>
</dbReference>
<evidence type="ECO:0000256" key="2">
    <source>
        <dbReference type="ARBA" id="ARBA00005912"/>
    </source>
</evidence>
<evidence type="ECO:0000256" key="4">
    <source>
        <dbReference type="ARBA" id="ARBA00022917"/>
    </source>
</evidence>
<dbReference type="CDD" id="cd00520">
    <property type="entry name" value="RRF"/>
    <property type="match status" value="1"/>
</dbReference>
<dbReference type="Gene3D" id="1.10.132.20">
    <property type="entry name" value="Ribosome-recycling factor"/>
    <property type="match status" value="1"/>
</dbReference>
<dbReference type="PANTHER" id="PTHR20982:SF3">
    <property type="entry name" value="MITOCHONDRIAL RIBOSOME RECYCLING FACTOR PSEUDO 1"/>
    <property type="match status" value="1"/>
</dbReference>
<evidence type="ECO:0000256" key="6">
    <source>
        <dbReference type="HAMAP-Rule" id="MF_00040"/>
    </source>
</evidence>
<accession>A0A9D1R192</accession>
<dbReference type="InterPro" id="IPR002661">
    <property type="entry name" value="Ribosome_recyc_fac"/>
</dbReference>
<dbReference type="AlphaFoldDB" id="A0A9D1R192"/>